<evidence type="ECO:0000256" key="2">
    <source>
        <dbReference type="ARBA" id="ARBA00022723"/>
    </source>
</evidence>
<reference evidence="7" key="1">
    <citation type="journal article" date="2022" name="bioRxiv">
        <title>Deciphering the potential niche of two novel black yeast fungi from a biological soil crust based on their genomes, phenotypes, and melanin regulation.</title>
        <authorList>
            <consortium name="DOE Joint Genome Institute"/>
            <person name="Carr E.C."/>
            <person name="Barton Q."/>
            <person name="Grambo S."/>
            <person name="Sullivan M."/>
            <person name="Renfro C.M."/>
            <person name="Kuo A."/>
            <person name="Pangilinan J."/>
            <person name="Lipzen A."/>
            <person name="Keymanesh K."/>
            <person name="Savage E."/>
            <person name="Barry K."/>
            <person name="Grigoriev I.V."/>
            <person name="Riekhof W.R."/>
            <person name="Harris S.S."/>
        </authorList>
    </citation>
    <scope>NUCLEOTIDE SEQUENCE</scope>
    <source>
        <strain evidence="7">JF 03-4F</strain>
    </source>
</reference>
<evidence type="ECO:0000313" key="8">
    <source>
        <dbReference type="Proteomes" id="UP001203852"/>
    </source>
</evidence>
<organism evidence="7 8">
    <name type="scientific">Exophiala viscosa</name>
    <dbReference type="NCBI Taxonomy" id="2486360"/>
    <lineage>
        <taxon>Eukaryota</taxon>
        <taxon>Fungi</taxon>
        <taxon>Dikarya</taxon>
        <taxon>Ascomycota</taxon>
        <taxon>Pezizomycotina</taxon>
        <taxon>Eurotiomycetes</taxon>
        <taxon>Chaetothyriomycetidae</taxon>
        <taxon>Chaetothyriales</taxon>
        <taxon>Herpotrichiellaceae</taxon>
        <taxon>Exophiala</taxon>
    </lineage>
</organism>
<dbReference type="Gene3D" id="1.10.630.10">
    <property type="entry name" value="Cytochrome P450"/>
    <property type="match status" value="1"/>
</dbReference>
<evidence type="ECO:0000313" key="7">
    <source>
        <dbReference type="EMBL" id="KAI1615398.1"/>
    </source>
</evidence>
<dbReference type="GO" id="GO:0016705">
    <property type="term" value="F:oxidoreductase activity, acting on paired donors, with incorporation or reduction of molecular oxygen"/>
    <property type="evidence" value="ECO:0007669"/>
    <property type="project" value="InterPro"/>
</dbReference>
<feature type="binding site" description="axial binding residue" evidence="5">
    <location>
        <position position="221"/>
    </location>
    <ligand>
        <name>heme</name>
        <dbReference type="ChEBI" id="CHEBI:30413"/>
    </ligand>
    <ligandPart>
        <name>Fe</name>
        <dbReference type="ChEBI" id="CHEBI:18248"/>
    </ligandPart>
</feature>
<evidence type="ECO:0000256" key="3">
    <source>
        <dbReference type="ARBA" id="ARBA00023002"/>
    </source>
</evidence>
<evidence type="ECO:0000256" key="6">
    <source>
        <dbReference type="RuleBase" id="RU000461"/>
    </source>
</evidence>
<dbReference type="Pfam" id="PF00067">
    <property type="entry name" value="p450"/>
    <property type="match status" value="1"/>
</dbReference>
<comment type="similarity">
    <text evidence="6">Belongs to the cytochrome P450 family.</text>
</comment>
<sequence>MIYMSSKEAIAPEFHCRLGLDSKHQGRLKSLDDSEKGDRDAKDFLTKLALLHRRDQEAYTYWHVFAGRAQNVAAGSETTSITLNSIFYYLMKDPQRLHKLQTEIDEAVQSGQASDPITFAQAQKLPYLQAVIKEGLRMHPATGLPIWRTVPEGGATIAGVEFRAGANVGINSWVAHHNKDVFGEDAALFRPERWLSSTSSPEQLAAMEKYYMPFGLGSRTCIGKNISLLEISKLVPHLIRHYEFRLLTPTWTSFNNWFCKQFNIEVTVSRRQLVVNYEDR</sequence>
<dbReference type="AlphaFoldDB" id="A0AAN6IFA0"/>
<dbReference type="GO" id="GO:0004497">
    <property type="term" value="F:monooxygenase activity"/>
    <property type="evidence" value="ECO:0007669"/>
    <property type="project" value="UniProtKB-KW"/>
</dbReference>
<dbReference type="PANTHER" id="PTHR24305">
    <property type="entry name" value="CYTOCHROME P450"/>
    <property type="match status" value="1"/>
</dbReference>
<accession>A0AAN6IFA0</accession>
<dbReference type="GO" id="GO:0005506">
    <property type="term" value="F:iron ion binding"/>
    <property type="evidence" value="ECO:0007669"/>
    <property type="project" value="InterPro"/>
</dbReference>
<comment type="caution">
    <text evidence="7">The sequence shown here is derived from an EMBL/GenBank/DDBJ whole genome shotgun (WGS) entry which is preliminary data.</text>
</comment>
<protein>
    <submittedName>
        <fullName evidence="7">Cytochrome P450</fullName>
    </submittedName>
</protein>
<dbReference type="GO" id="GO:0020037">
    <property type="term" value="F:heme binding"/>
    <property type="evidence" value="ECO:0007669"/>
    <property type="project" value="InterPro"/>
</dbReference>
<gene>
    <name evidence="7" type="ORF">EDD36DRAFT_188025</name>
</gene>
<comment type="cofactor">
    <cofactor evidence="1 5">
        <name>heme</name>
        <dbReference type="ChEBI" id="CHEBI:30413"/>
    </cofactor>
</comment>
<dbReference type="InterPro" id="IPR002401">
    <property type="entry name" value="Cyt_P450_E_grp-I"/>
</dbReference>
<evidence type="ECO:0000256" key="4">
    <source>
        <dbReference type="ARBA" id="ARBA00023004"/>
    </source>
</evidence>
<name>A0AAN6IFA0_9EURO</name>
<dbReference type="Proteomes" id="UP001203852">
    <property type="component" value="Unassembled WGS sequence"/>
</dbReference>
<keyword evidence="3 6" id="KW-0560">Oxidoreductase</keyword>
<keyword evidence="4 5" id="KW-0408">Iron</keyword>
<dbReference type="PANTHER" id="PTHR24305:SF190">
    <property type="entry name" value="P450, PUTATIVE (EUROFUNG)-RELATED"/>
    <property type="match status" value="1"/>
</dbReference>
<dbReference type="EMBL" id="MU404352">
    <property type="protein sequence ID" value="KAI1615398.1"/>
    <property type="molecule type" value="Genomic_DNA"/>
</dbReference>
<dbReference type="PROSITE" id="PS00086">
    <property type="entry name" value="CYTOCHROME_P450"/>
    <property type="match status" value="1"/>
</dbReference>
<keyword evidence="5 6" id="KW-0349">Heme</keyword>
<evidence type="ECO:0000256" key="1">
    <source>
        <dbReference type="ARBA" id="ARBA00001971"/>
    </source>
</evidence>
<keyword evidence="6" id="KW-0503">Monooxygenase</keyword>
<proteinExistence type="inferred from homology"/>
<dbReference type="PRINTS" id="PR00385">
    <property type="entry name" value="P450"/>
</dbReference>
<keyword evidence="2 5" id="KW-0479">Metal-binding</keyword>
<dbReference type="InterPro" id="IPR017972">
    <property type="entry name" value="Cyt_P450_CS"/>
</dbReference>
<dbReference type="SUPFAM" id="SSF48264">
    <property type="entry name" value="Cytochrome P450"/>
    <property type="match status" value="1"/>
</dbReference>
<evidence type="ECO:0000256" key="5">
    <source>
        <dbReference type="PIRSR" id="PIRSR602401-1"/>
    </source>
</evidence>
<dbReference type="InterPro" id="IPR036396">
    <property type="entry name" value="Cyt_P450_sf"/>
</dbReference>
<dbReference type="PRINTS" id="PR00463">
    <property type="entry name" value="EP450I"/>
</dbReference>
<dbReference type="InterPro" id="IPR050121">
    <property type="entry name" value="Cytochrome_P450_monoxygenase"/>
</dbReference>
<keyword evidence="8" id="KW-1185">Reference proteome</keyword>
<dbReference type="InterPro" id="IPR001128">
    <property type="entry name" value="Cyt_P450"/>
</dbReference>